<dbReference type="EMBL" id="KQ978801">
    <property type="protein sequence ID" value="KYN28313.1"/>
    <property type="molecule type" value="Genomic_DNA"/>
</dbReference>
<accession>A0A195EJ84</accession>
<gene>
    <name evidence="1" type="ORF">ALC57_02374</name>
</gene>
<dbReference type="Proteomes" id="UP000078492">
    <property type="component" value="Unassembled WGS sequence"/>
</dbReference>
<organism evidence="1 2">
    <name type="scientific">Trachymyrmex cornetzi</name>
    <dbReference type="NCBI Taxonomy" id="471704"/>
    <lineage>
        <taxon>Eukaryota</taxon>
        <taxon>Metazoa</taxon>
        <taxon>Ecdysozoa</taxon>
        <taxon>Arthropoda</taxon>
        <taxon>Hexapoda</taxon>
        <taxon>Insecta</taxon>
        <taxon>Pterygota</taxon>
        <taxon>Neoptera</taxon>
        <taxon>Endopterygota</taxon>
        <taxon>Hymenoptera</taxon>
        <taxon>Apocrita</taxon>
        <taxon>Aculeata</taxon>
        <taxon>Formicoidea</taxon>
        <taxon>Formicidae</taxon>
        <taxon>Myrmicinae</taxon>
        <taxon>Trachymyrmex</taxon>
    </lineage>
</organism>
<evidence type="ECO:0000313" key="1">
    <source>
        <dbReference type="EMBL" id="KYN28313.1"/>
    </source>
</evidence>
<keyword evidence="2" id="KW-1185">Reference proteome</keyword>
<evidence type="ECO:0000313" key="2">
    <source>
        <dbReference type="Proteomes" id="UP000078492"/>
    </source>
</evidence>
<dbReference type="AlphaFoldDB" id="A0A195EJ84"/>
<dbReference type="STRING" id="471704.A0A195EJ84"/>
<proteinExistence type="predicted"/>
<sequence>MGLSSVDPYSYAIPDIAKVVHTHLDLFVDFNGTVLRGEAILFIEMIKLGYHQIVNIFENSISVTDCKSGQNLEYFINKNSANDGSQFIIHLPLYYRRNFTEYKYKYRKIPRVQRM</sequence>
<name>A0A195EJ84_9HYME</name>
<dbReference type="SUPFAM" id="SSF63737">
    <property type="entry name" value="Leukotriene A4 hydrolase N-terminal domain"/>
    <property type="match status" value="1"/>
</dbReference>
<dbReference type="InterPro" id="IPR042097">
    <property type="entry name" value="Aminopeptidase_N-like_N_sf"/>
</dbReference>
<reference evidence="1 2" key="1">
    <citation type="submission" date="2015-09" db="EMBL/GenBank/DDBJ databases">
        <title>Trachymyrmex cornetzi WGS genome.</title>
        <authorList>
            <person name="Nygaard S."/>
            <person name="Hu H."/>
            <person name="Boomsma J."/>
            <person name="Zhang G."/>
        </authorList>
    </citation>
    <scope>NUCLEOTIDE SEQUENCE [LARGE SCALE GENOMIC DNA]</scope>
    <source>
        <strain evidence="1">Tcor2-1</strain>
        <tissue evidence="1">Whole body</tissue>
    </source>
</reference>
<protein>
    <submittedName>
        <fullName evidence="1">Uncharacterized protein</fullName>
    </submittedName>
</protein>